<evidence type="ECO:0000256" key="10">
    <source>
        <dbReference type="ARBA" id="ARBA00022989"/>
    </source>
</evidence>
<evidence type="ECO:0000256" key="8">
    <source>
        <dbReference type="ARBA" id="ARBA00022786"/>
    </source>
</evidence>
<dbReference type="PANTHER" id="PTHR47568:SF2">
    <property type="entry name" value="E3 UBIQUITIN-PROTEIN LIGASE SP1-RELATED"/>
    <property type="match status" value="1"/>
</dbReference>
<comment type="caution">
    <text evidence="13">The sequence shown here is derived from an EMBL/GenBank/DDBJ whole genome shotgun (WGS) entry which is preliminary data.</text>
</comment>
<dbReference type="GO" id="GO:0016020">
    <property type="term" value="C:membrane"/>
    <property type="evidence" value="ECO:0007669"/>
    <property type="project" value="UniProtKB-SubCell"/>
</dbReference>
<keyword evidence="8" id="KW-0833">Ubl conjugation pathway</keyword>
<dbReference type="OrthoDB" id="66726at2759"/>
<gene>
    <name evidence="13" type="ORF">EZV62_023222</name>
</gene>
<keyword evidence="7" id="KW-0863">Zinc-finger</keyword>
<dbReference type="GO" id="GO:0008270">
    <property type="term" value="F:zinc ion binding"/>
    <property type="evidence" value="ECO:0007669"/>
    <property type="project" value="UniProtKB-KW"/>
</dbReference>
<reference evidence="14" key="1">
    <citation type="journal article" date="2019" name="Gigascience">
        <title>De novo genome assembly of the endangered Acer yangbiense, a plant species with extremely small populations endemic to Yunnan Province, China.</title>
        <authorList>
            <person name="Yang J."/>
            <person name="Wariss H.M."/>
            <person name="Tao L."/>
            <person name="Zhang R."/>
            <person name="Yun Q."/>
            <person name="Hollingsworth P."/>
            <person name="Dao Z."/>
            <person name="Luo G."/>
            <person name="Guo H."/>
            <person name="Ma Y."/>
            <person name="Sun W."/>
        </authorList>
    </citation>
    <scope>NUCLEOTIDE SEQUENCE [LARGE SCALE GENOMIC DNA]</scope>
    <source>
        <strain evidence="14">cv. Malutang</strain>
    </source>
</reference>
<evidence type="ECO:0000256" key="9">
    <source>
        <dbReference type="ARBA" id="ARBA00022833"/>
    </source>
</evidence>
<organism evidence="13 14">
    <name type="scientific">Acer yangbiense</name>
    <dbReference type="NCBI Taxonomy" id="1000413"/>
    <lineage>
        <taxon>Eukaryota</taxon>
        <taxon>Viridiplantae</taxon>
        <taxon>Streptophyta</taxon>
        <taxon>Embryophyta</taxon>
        <taxon>Tracheophyta</taxon>
        <taxon>Spermatophyta</taxon>
        <taxon>Magnoliopsida</taxon>
        <taxon>eudicotyledons</taxon>
        <taxon>Gunneridae</taxon>
        <taxon>Pentapetalae</taxon>
        <taxon>rosids</taxon>
        <taxon>malvids</taxon>
        <taxon>Sapindales</taxon>
        <taxon>Sapindaceae</taxon>
        <taxon>Hippocastanoideae</taxon>
        <taxon>Acereae</taxon>
        <taxon>Acer</taxon>
    </lineage>
</organism>
<keyword evidence="9" id="KW-0862">Zinc</keyword>
<sequence>MWDGIFFCIGGTFLYVCGATFDSTIDDIKMAKRVNKLKDLAQLFNTESKFSPLVVISGRVGSETPIICDYSPLTGVIVEKTDDGTGRAFVMGARYSRGSVLIAEKEVFDGSVGSRLNEKLGFPTGIKILGVDHVERLLPIGASMTVIGQVVKDDTGIIKVQHPYEGHLFYVGRLTVDELIADLGIVGVFMIAKHAVQCILGKRLGGKSQRRIKDQPIQICVKPKRLAVVQFLCRKWTPLGWVLSDGPKRLAQDVKGSYGKAENESDRATKDRQMPGLRMIGLEQEYNPRLIFKFSVH</sequence>
<dbReference type="AlphaFoldDB" id="A0A5C7H0Z2"/>
<keyword evidence="11" id="KW-0472">Membrane</keyword>
<evidence type="ECO:0000256" key="11">
    <source>
        <dbReference type="ARBA" id="ARBA00023136"/>
    </source>
</evidence>
<dbReference type="EC" id="2.3.2.27" evidence="3"/>
<evidence type="ECO:0000256" key="5">
    <source>
        <dbReference type="ARBA" id="ARBA00022692"/>
    </source>
</evidence>
<dbReference type="GO" id="GO:0016567">
    <property type="term" value="P:protein ubiquitination"/>
    <property type="evidence" value="ECO:0007669"/>
    <property type="project" value="InterPro"/>
</dbReference>
<dbReference type="GO" id="GO:0061630">
    <property type="term" value="F:ubiquitin protein ligase activity"/>
    <property type="evidence" value="ECO:0007669"/>
    <property type="project" value="UniProtKB-EC"/>
</dbReference>
<accession>A0A5C7H0Z2</accession>
<dbReference type="PANTHER" id="PTHR47568">
    <property type="match status" value="1"/>
</dbReference>
<keyword evidence="14" id="KW-1185">Reference proteome</keyword>
<evidence type="ECO:0000256" key="1">
    <source>
        <dbReference type="ARBA" id="ARBA00000900"/>
    </source>
</evidence>
<keyword evidence="5" id="KW-0812">Transmembrane</keyword>
<keyword evidence="6" id="KW-0479">Metal-binding</keyword>
<protein>
    <recommendedName>
        <fullName evidence="3">RING-type E3 ubiquitin transferase</fullName>
        <ecNumber evidence="3">2.3.2.27</ecNumber>
    </recommendedName>
</protein>
<comment type="catalytic activity">
    <reaction evidence="1">
        <text>S-ubiquitinyl-[E2 ubiquitin-conjugating enzyme]-L-cysteine + [acceptor protein]-L-lysine = [E2 ubiquitin-conjugating enzyme]-L-cysteine + N(6)-ubiquitinyl-[acceptor protein]-L-lysine.</text>
        <dbReference type="EC" id="2.3.2.27"/>
    </reaction>
</comment>
<proteinExistence type="predicted"/>
<evidence type="ECO:0000256" key="6">
    <source>
        <dbReference type="ARBA" id="ARBA00022723"/>
    </source>
</evidence>
<dbReference type="Proteomes" id="UP000323000">
    <property type="component" value="Chromosome 11"/>
</dbReference>
<evidence type="ECO:0000256" key="4">
    <source>
        <dbReference type="ARBA" id="ARBA00022679"/>
    </source>
</evidence>
<evidence type="ECO:0000313" key="14">
    <source>
        <dbReference type="Proteomes" id="UP000323000"/>
    </source>
</evidence>
<dbReference type="EMBL" id="VAHF01000011">
    <property type="protein sequence ID" value="TXG50698.1"/>
    <property type="molecule type" value="Genomic_DNA"/>
</dbReference>
<dbReference type="InterPro" id="IPR044231">
    <property type="entry name" value="SP1/SPL1"/>
</dbReference>
<evidence type="ECO:0000259" key="12">
    <source>
        <dbReference type="Pfam" id="PF12483"/>
    </source>
</evidence>
<keyword evidence="10" id="KW-1133">Transmembrane helix</keyword>
<evidence type="ECO:0000256" key="7">
    <source>
        <dbReference type="ARBA" id="ARBA00022771"/>
    </source>
</evidence>
<keyword evidence="4" id="KW-0808">Transferase</keyword>
<dbReference type="InterPro" id="IPR022170">
    <property type="entry name" value="MUL1-like"/>
</dbReference>
<evidence type="ECO:0000256" key="2">
    <source>
        <dbReference type="ARBA" id="ARBA00004141"/>
    </source>
</evidence>
<evidence type="ECO:0000313" key="13">
    <source>
        <dbReference type="EMBL" id="TXG50698.1"/>
    </source>
</evidence>
<comment type="subcellular location">
    <subcellularLocation>
        <location evidence="2">Membrane</location>
        <topology evidence="2">Multi-pass membrane protein</topology>
    </subcellularLocation>
</comment>
<feature type="domain" description="E3 Ubiquitin ligase MUL1-like" evidence="12">
    <location>
        <begin position="83"/>
        <end position="184"/>
    </location>
</feature>
<dbReference type="Pfam" id="PF12483">
    <property type="entry name" value="GIDE"/>
    <property type="match status" value="1"/>
</dbReference>
<evidence type="ECO:0000256" key="3">
    <source>
        <dbReference type="ARBA" id="ARBA00012483"/>
    </source>
</evidence>
<name>A0A5C7H0Z2_9ROSI</name>